<dbReference type="InterPro" id="IPR011008">
    <property type="entry name" value="Dimeric_a/b-barrel"/>
</dbReference>
<accession>A0A1B2EWU9</accession>
<dbReference type="Gene3D" id="3.30.70.100">
    <property type="match status" value="1"/>
</dbReference>
<dbReference type="KEGG" id="moc:BB934_40150"/>
<name>A0A1B2EWU9_9HYPH</name>
<protein>
    <recommendedName>
        <fullName evidence="1">DUF1330 domain-containing protein</fullName>
    </recommendedName>
</protein>
<reference evidence="2" key="1">
    <citation type="submission" date="2016-07" db="EMBL/GenBank/DDBJ databases">
        <title>Microvirga ossetica sp. nov. a new species of rhizobia isolated from root nodules of the legume species Vicia alpestris Steven originated from North Ossetia region in the Caucasus.</title>
        <authorList>
            <person name="Safronova V.I."/>
            <person name="Kuznetsova I.G."/>
            <person name="Sazanova A.L."/>
            <person name="Belimov A."/>
            <person name="Andronov E."/>
            <person name="Osledkin Y.S."/>
            <person name="Onishchuk O.P."/>
            <person name="Kurchak O.N."/>
            <person name="Shaposhnikov A.I."/>
            <person name="Willems A."/>
            <person name="Tikhonovich I.A."/>
        </authorList>
    </citation>
    <scope>NUCLEOTIDE SEQUENCE [LARGE SCALE GENOMIC DNA]</scope>
    <source>
        <strain evidence="2">V5/3M</strain>
        <plasmid evidence="2">unnamed2</plasmid>
    </source>
</reference>
<dbReference type="AlphaFoldDB" id="A0A1B2EWU9"/>
<keyword evidence="2" id="KW-0614">Plasmid</keyword>
<dbReference type="OrthoDB" id="8019194at2"/>
<evidence type="ECO:0000313" key="2">
    <source>
        <dbReference type="EMBL" id="ANY84418.1"/>
    </source>
</evidence>
<dbReference type="SUPFAM" id="SSF54909">
    <property type="entry name" value="Dimeric alpha+beta barrel"/>
    <property type="match status" value="1"/>
</dbReference>
<dbReference type="Pfam" id="PF07045">
    <property type="entry name" value="DUF1330"/>
    <property type="match status" value="1"/>
</dbReference>
<organism evidence="2">
    <name type="scientific">Microvirga ossetica</name>
    <dbReference type="NCBI Taxonomy" id="1882682"/>
    <lineage>
        <taxon>Bacteria</taxon>
        <taxon>Pseudomonadati</taxon>
        <taxon>Pseudomonadota</taxon>
        <taxon>Alphaproteobacteria</taxon>
        <taxon>Hyphomicrobiales</taxon>
        <taxon>Methylobacteriaceae</taxon>
        <taxon>Microvirga</taxon>
    </lineage>
</organism>
<dbReference type="InterPro" id="IPR010753">
    <property type="entry name" value="DUF1330"/>
</dbReference>
<proteinExistence type="predicted"/>
<gene>
    <name evidence="2" type="ORF">BB934_40150</name>
</gene>
<geneLocation type="plasmid" evidence="2">
    <name>unnamed2</name>
</geneLocation>
<dbReference type="EMBL" id="CP016619">
    <property type="protein sequence ID" value="ANY84418.1"/>
    <property type="molecule type" value="Genomic_DNA"/>
</dbReference>
<feature type="domain" description="DUF1330" evidence="1">
    <location>
        <begin position="2"/>
        <end position="94"/>
    </location>
</feature>
<sequence length="105" mass="12250">MAYVMFQYDRPTESHRWNDYNQHVRDWIAQLLQIPGAVSFMAYRTTDGASPNTITMLEFRTVEDARKAQESEQMQRILDELRSLGVAARILLVERSPFTPKPFQA</sequence>
<dbReference type="RefSeq" id="WP_099515310.1">
    <property type="nucleotide sequence ID" value="NZ_CP016619.1"/>
</dbReference>
<evidence type="ECO:0000259" key="1">
    <source>
        <dbReference type="Pfam" id="PF07045"/>
    </source>
</evidence>